<sequence>MANEKKQLQLNPDAFTVNENGEVVISNAELAKAIMQTTETNQVGEQGVQVSVSVSF</sequence>
<keyword evidence="2" id="KW-1185">Reference proteome</keyword>
<protein>
    <submittedName>
        <fullName evidence="1">Uncharacterized protein</fullName>
    </submittedName>
</protein>
<organism evidence="1 2">
    <name type="scientific">Paenibacillus tianmuensis</name>
    <dbReference type="NCBI Taxonomy" id="624147"/>
    <lineage>
        <taxon>Bacteria</taxon>
        <taxon>Bacillati</taxon>
        <taxon>Bacillota</taxon>
        <taxon>Bacilli</taxon>
        <taxon>Bacillales</taxon>
        <taxon>Paenibacillaceae</taxon>
        <taxon>Paenibacillus</taxon>
    </lineage>
</organism>
<gene>
    <name evidence="1" type="ORF">SAMN04487970_103349</name>
</gene>
<dbReference type="RefSeq" id="WP_167670264.1">
    <property type="nucleotide sequence ID" value="NZ_FMTT01000033.1"/>
</dbReference>
<evidence type="ECO:0000313" key="1">
    <source>
        <dbReference type="EMBL" id="SCW71718.1"/>
    </source>
</evidence>
<dbReference type="AlphaFoldDB" id="A0A1G4SRI6"/>
<name>A0A1G4SRI6_9BACL</name>
<dbReference type="Proteomes" id="UP000198601">
    <property type="component" value="Unassembled WGS sequence"/>
</dbReference>
<dbReference type="EMBL" id="FMTT01000033">
    <property type="protein sequence ID" value="SCW71718.1"/>
    <property type="molecule type" value="Genomic_DNA"/>
</dbReference>
<evidence type="ECO:0000313" key="2">
    <source>
        <dbReference type="Proteomes" id="UP000198601"/>
    </source>
</evidence>
<dbReference type="STRING" id="624147.SAMN04487970_103349"/>
<reference evidence="2" key="1">
    <citation type="submission" date="2016-10" db="EMBL/GenBank/DDBJ databases">
        <authorList>
            <person name="Varghese N."/>
            <person name="Submissions S."/>
        </authorList>
    </citation>
    <scope>NUCLEOTIDE SEQUENCE [LARGE SCALE GENOMIC DNA]</scope>
    <source>
        <strain evidence="2">CGMCC 1.8946</strain>
    </source>
</reference>
<accession>A0A1G4SRI6</accession>
<proteinExistence type="predicted"/>